<evidence type="ECO:0000313" key="1">
    <source>
        <dbReference type="EMBL" id="KAJ3054867.1"/>
    </source>
</evidence>
<dbReference type="AlphaFoldDB" id="A0AAD5SHR4"/>
<comment type="caution">
    <text evidence="1">The sequence shown here is derived from an EMBL/GenBank/DDBJ whole genome shotgun (WGS) entry which is preliminary data.</text>
</comment>
<keyword evidence="2" id="KW-1185">Reference proteome</keyword>
<name>A0AAD5SHR4_9FUNG</name>
<dbReference type="Proteomes" id="UP001212841">
    <property type="component" value="Unassembled WGS sequence"/>
</dbReference>
<evidence type="ECO:0000313" key="2">
    <source>
        <dbReference type="Proteomes" id="UP001212841"/>
    </source>
</evidence>
<proteinExistence type="predicted"/>
<dbReference type="EMBL" id="JADGJD010000110">
    <property type="protein sequence ID" value="KAJ3054867.1"/>
    <property type="molecule type" value="Genomic_DNA"/>
</dbReference>
<gene>
    <name evidence="1" type="ORF">HK097_000578</name>
</gene>
<reference evidence="1" key="1">
    <citation type="submission" date="2020-05" db="EMBL/GenBank/DDBJ databases">
        <title>Phylogenomic resolution of chytrid fungi.</title>
        <authorList>
            <person name="Stajich J.E."/>
            <person name="Amses K."/>
            <person name="Simmons R."/>
            <person name="Seto K."/>
            <person name="Myers J."/>
            <person name="Bonds A."/>
            <person name="Quandt C.A."/>
            <person name="Barry K."/>
            <person name="Liu P."/>
            <person name="Grigoriev I."/>
            <person name="Longcore J.E."/>
            <person name="James T.Y."/>
        </authorList>
    </citation>
    <scope>NUCLEOTIDE SEQUENCE</scope>
    <source>
        <strain evidence="1">JEL0318</strain>
    </source>
</reference>
<accession>A0AAD5SHR4</accession>
<sequence>MSQALGTTLHLDPLGGRNWVASRFRLQTTVVLYERFFGEKPPAEICNDSHPHVEEKPAFGEKRPAGVCDEDHPRVERYPSADAAVPELSAIDVARMAPVLIMSAGLKEFIEHSEAAPEGESKLDKWIHEEVLAFLGGEAIILLLRRQQNVVTNQL</sequence>
<protein>
    <submittedName>
        <fullName evidence="1">Uncharacterized protein</fullName>
    </submittedName>
</protein>
<organism evidence="1 2">
    <name type="scientific">Rhizophlyctis rosea</name>
    <dbReference type="NCBI Taxonomy" id="64517"/>
    <lineage>
        <taxon>Eukaryota</taxon>
        <taxon>Fungi</taxon>
        <taxon>Fungi incertae sedis</taxon>
        <taxon>Chytridiomycota</taxon>
        <taxon>Chytridiomycota incertae sedis</taxon>
        <taxon>Chytridiomycetes</taxon>
        <taxon>Rhizophlyctidales</taxon>
        <taxon>Rhizophlyctidaceae</taxon>
        <taxon>Rhizophlyctis</taxon>
    </lineage>
</organism>